<evidence type="ECO:0008006" key="2">
    <source>
        <dbReference type="Google" id="ProtNLM"/>
    </source>
</evidence>
<accession>A0A024TUQ2</accession>
<protein>
    <recommendedName>
        <fullName evidence="2">WRKY transcription factor 19</fullName>
    </recommendedName>
</protein>
<organism evidence="1">
    <name type="scientific">Aphanomyces invadans</name>
    <dbReference type="NCBI Taxonomy" id="157072"/>
    <lineage>
        <taxon>Eukaryota</taxon>
        <taxon>Sar</taxon>
        <taxon>Stramenopiles</taxon>
        <taxon>Oomycota</taxon>
        <taxon>Saprolegniomycetes</taxon>
        <taxon>Saprolegniales</taxon>
        <taxon>Verrucalvaceae</taxon>
        <taxon>Aphanomyces</taxon>
    </lineage>
</organism>
<evidence type="ECO:0000313" key="1">
    <source>
        <dbReference type="EMBL" id="ETV97351.1"/>
    </source>
</evidence>
<dbReference type="VEuPathDB" id="FungiDB:H310_09688"/>
<dbReference type="RefSeq" id="XP_008874059.1">
    <property type="nucleotide sequence ID" value="XM_008875837.1"/>
</dbReference>
<dbReference type="OrthoDB" id="73726at2759"/>
<sequence length="219" mass="24432">MDRDNGQTPTLHSTTCFFNHCNGDTVPGHWACLDHTDKPRCMVDQCRNMVYARQRCIHHGGKKLCTVPGCGITRRLGDFCSKHAPQKKRCSTEGCETLAHLQGKCVRHGGGRMCKVDQCTSHARNGPYCGRHFKLLCPPVAPVEAPPASLPRISPSMVTPTLPLGQHHDPYAALSRRHHDYDADYVHVSSPPPELLHLDLNDDSGFEDNTDHVDCRQYM</sequence>
<dbReference type="PANTHER" id="PTHR31827:SF1">
    <property type="entry name" value="EMB|CAB89363.1"/>
    <property type="match status" value="1"/>
</dbReference>
<name>A0A024TUQ2_9STRA</name>
<reference evidence="1" key="1">
    <citation type="submission" date="2013-12" db="EMBL/GenBank/DDBJ databases">
        <title>The Genome Sequence of Aphanomyces invadans NJM9701.</title>
        <authorList>
            <consortium name="The Broad Institute Genomics Platform"/>
            <person name="Russ C."/>
            <person name="Tyler B."/>
            <person name="van West P."/>
            <person name="Dieguez-Uribeondo J."/>
            <person name="Young S.K."/>
            <person name="Zeng Q."/>
            <person name="Gargeya S."/>
            <person name="Fitzgerald M."/>
            <person name="Abouelleil A."/>
            <person name="Alvarado L."/>
            <person name="Chapman S.B."/>
            <person name="Gainer-Dewar J."/>
            <person name="Goldberg J."/>
            <person name="Griggs A."/>
            <person name="Gujja S."/>
            <person name="Hansen M."/>
            <person name="Howarth C."/>
            <person name="Imamovic A."/>
            <person name="Ireland A."/>
            <person name="Larimer J."/>
            <person name="McCowan C."/>
            <person name="Murphy C."/>
            <person name="Pearson M."/>
            <person name="Poon T.W."/>
            <person name="Priest M."/>
            <person name="Roberts A."/>
            <person name="Saif S."/>
            <person name="Shea T."/>
            <person name="Sykes S."/>
            <person name="Wortman J."/>
            <person name="Nusbaum C."/>
            <person name="Birren B."/>
        </authorList>
    </citation>
    <scope>NUCLEOTIDE SEQUENCE [LARGE SCALE GENOMIC DNA]</scope>
    <source>
        <strain evidence="1">NJM9701</strain>
    </source>
</reference>
<dbReference type="EMBL" id="KI913973">
    <property type="protein sequence ID" value="ETV97351.1"/>
    <property type="molecule type" value="Genomic_DNA"/>
</dbReference>
<gene>
    <name evidence="1" type="ORF">H310_09688</name>
</gene>
<proteinExistence type="predicted"/>
<dbReference type="STRING" id="157072.A0A024TUQ2"/>
<dbReference type="GeneID" id="20086738"/>
<dbReference type="AlphaFoldDB" id="A0A024TUQ2"/>
<dbReference type="PANTHER" id="PTHR31827">
    <property type="entry name" value="EMB|CAB89363.1"/>
    <property type="match status" value="1"/>
</dbReference>